<organism evidence="4 5">
    <name type="scientific">Dentipellis fragilis</name>
    <dbReference type="NCBI Taxonomy" id="205917"/>
    <lineage>
        <taxon>Eukaryota</taxon>
        <taxon>Fungi</taxon>
        <taxon>Dikarya</taxon>
        <taxon>Basidiomycota</taxon>
        <taxon>Agaricomycotina</taxon>
        <taxon>Agaricomycetes</taxon>
        <taxon>Russulales</taxon>
        <taxon>Hericiaceae</taxon>
        <taxon>Dentipellis</taxon>
    </lineage>
</organism>
<proteinExistence type="predicted"/>
<keyword evidence="2" id="KW-1133">Transmembrane helix</keyword>
<name>A0A4Y9YEG8_9AGAM</name>
<dbReference type="STRING" id="205917.A0A4Y9YEG8"/>
<feature type="compositionally biased region" description="Basic and acidic residues" evidence="1">
    <location>
        <begin position="439"/>
        <end position="448"/>
    </location>
</feature>
<evidence type="ECO:0000256" key="1">
    <source>
        <dbReference type="SAM" id="MobiDB-lite"/>
    </source>
</evidence>
<feature type="region of interest" description="Disordered" evidence="1">
    <location>
        <begin position="439"/>
        <end position="469"/>
    </location>
</feature>
<keyword evidence="2" id="KW-0812">Transmembrane</keyword>
<protein>
    <recommendedName>
        <fullName evidence="6">Transmembrane protein</fullName>
    </recommendedName>
</protein>
<evidence type="ECO:0008006" key="6">
    <source>
        <dbReference type="Google" id="ProtNLM"/>
    </source>
</evidence>
<keyword evidence="5" id="KW-1185">Reference proteome</keyword>
<reference evidence="4 5" key="1">
    <citation type="submission" date="2019-02" db="EMBL/GenBank/DDBJ databases">
        <title>Genome sequencing of the rare red list fungi Dentipellis fragilis.</title>
        <authorList>
            <person name="Buettner E."/>
            <person name="Kellner H."/>
        </authorList>
    </citation>
    <scope>NUCLEOTIDE SEQUENCE [LARGE SCALE GENOMIC DNA]</scope>
    <source>
        <strain evidence="4 5">DSM 105465</strain>
    </source>
</reference>
<feature type="transmembrane region" description="Helical" evidence="2">
    <location>
        <begin position="283"/>
        <end position="303"/>
    </location>
</feature>
<accession>A0A4Y9YEG8</accession>
<keyword evidence="2" id="KW-0472">Membrane</keyword>
<feature type="transmembrane region" description="Helical" evidence="2">
    <location>
        <begin position="171"/>
        <end position="190"/>
    </location>
</feature>
<dbReference type="EMBL" id="SEOQ01000629">
    <property type="protein sequence ID" value="TFY59279.1"/>
    <property type="molecule type" value="Genomic_DNA"/>
</dbReference>
<dbReference type="OrthoDB" id="3357304at2759"/>
<evidence type="ECO:0000256" key="2">
    <source>
        <dbReference type="SAM" id="Phobius"/>
    </source>
</evidence>
<evidence type="ECO:0000313" key="4">
    <source>
        <dbReference type="EMBL" id="TFY59279.1"/>
    </source>
</evidence>
<feature type="signal peptide" evidence="3">
    <location>
        <begin position="1"/>
        <end position="24"/>
    </location>
</feature>
<comment type="caution">
    <text evidence="4">The sequence shown here is derived from an EMBL/GenBank/DDBJ whole genome shotgun (WGS) entry which is preliminary data.</text>
</comment>
<sequence length="469" mass="53044">MLFTMSNLRAELLFLCMLSLQVVAQNSTEDNSMLSNLTLSGYASDPILSYRPNFGRSLPTQILVTGIILTLVSVLLIHLLFTAQYHWKLAQCNYILQIWFWITRWRRVSAGRSCWTILPVDLPPLMRGDGGWSQAGLAAWLLMNATTSALIQITHIQFLTLMYPSRLEARLIFALLGPLAIVAAVMQMFPIQSSTSVTSIANAVRNVCNATLSLLFTSSLLIWGTVVNRKQAWRTDGGTAAFGVGALALAVISTALTFIYIPSKEQYDWMPPLTWAVMLWQSFLGWWWWVGSGMGVGEVEELLKREEKRRRRRRVREERRREQKEKARVLWKGMTDKFHTRPRRASAEDLAHEHEHEEHFEDVSVSEQNSALSVSVSGSPSSAGVGADVPQTLWRRVALSSYTYVQRCFLYLRQAHLMAARMRAEERVERINEAYANEGAHDVPDARQGRTGGGWEALGSGSARLERRR</sequence>
<feature type="transmembrane region" description="Helical" evidence="2">
    <location>
        <begin position="240"/>
        <end position="263"/>
    </location>
</feature>
<dbReference type="Proteomes" id="UP000298327">
    <property type="component" value="Unassembled WGS sequence"/>
</dbReference>
<feature type="chain" id="PRO_5021389932" description="Transmembrane protein" evidence="3">
    <location>
        <begin position="25"/>
        <end position="469"/>
    </location>
</feature>
<dbReference type="AlphaFoldDB" id="A0A4Y9YEG8"/>
<keyword evidence="3" id="KW-0732">Signal</keyword>
<evidence type="ECO:0000256" key="3">
    <source>
        <dbReference type="SAM" id="SignalP"/>
    </source>
</evidence>
<gene>
    <name evidence="4" type="ORF">EVG20_g7850</name>
</gene>
<evidence type="ECO:0000313" key="5">
    <source>
        <dbReference type="Proteomes" id="UP000298327"/>
    </source>
</evidence>
<feature type="transmembrane region" description="Helical" evidence="2">
    <location>
        <begin position="210"/>
        <end position="228"/>
    </location>
</feature>
<feature type="transmembrane region" description="Helical" evidence="2">
    <location>
        <begin position="62"/>
        <end position="81"/>
    </location>
</feature>